<gene>
    <name evidence="4" type="ORF">AFUS01_LOCUS38981</name>
</gene>
<accession>A0A8J2LUW9</accession>
<name>A0A8J2LUW9_9HEXA</name>
<feature type="region of interest" description="Disordered" evidence="2">
    <location>
        <begin position="1"/>
        <end position="32"/>
    </location>
</feature>
<evidence type="ECO:0000259" key="3">
    <source>
        <dbReference type="PROSITE" id="PS50255"/>
    </source>
</evidence>
<dbReference type="Pfam" id="PF00173">
    <property type="entry name" value="Cyt-b5"/>
    <property type="match status" value="1"/>
</dbReference>
<keyword evidence="1" id="KW-0479">Metal-binding</keyword>
<dbReference type="InterPro" id="IPR001199">
    <property type="entry name" value="Cyt_B5-like_heme/steroid-bd"/>
</dbReference>
<comment type="similarity">
    <text evidence="1">Belongs to the cytochrome b5 family.</text>
</comment>
<keyword evidence="1" id="KW-0408">Iron</keyword>
<keyword evidence="1" id="KW-0349">Heme</keyword>
<feature type="transmembrane region" description="Helical" evidence="1">
    <location>
        <begin position="159"/>
        <end position="180"/>
    </location>
</feature>
<dbReference type="PANTHER" id="PTHR16740">
    <property type="entry name" value="CYTOCHROME B5-RELATED PROTEIN-RELATED"/>
    <property type="match status" value="1"/>
</dbReference>
<organism evidence="4 5">
    <name type="scientific">Allacma fusca</name>
    <dbReference type="NCBI Taxonomy" id="39272"/>
    <lineage>
        <taxon>Eukaryota</taxon>
        <taxon>Metazoa</taxon>
        <taxon>Ecdysozoa</taxon>
        <taxon>Arthropoda</taxon>
        <taxon>Hexapoda</taxon>
        <taxon>Collembola</taxon>
        <taxon>Symphypleona</taxon>
        <taxon>Sminthuridae</taxon>
        <taxon>Allacma</taxon>
    </lineage>
</organism>
<dbReference type="PROSITE" id="PS00191">
    <property type="entry name" value="CYTOCHROME_B5_1"/>
    <property type="match status" value="1"/>
</dbReference>
<keyword evidence="1" id="KW-1133">Transmembrane helix</keyword>
<dbReference type="Pfam" id="PF00487">
    <property type="entry name" value="FA_desaturase"/>
    <property type="match status" value="1"/>
</dbReference>
<evidence type="ECO:0000256" key="1">
    <source>
        <dbReference type="RuleBase" id="RU362121"/>
    </source>
</evidence>
<keyword evidence="1" id="KW-0472">Membrane</keyword>
<keyword evidence="5" id="KW-1185">Reference proteome</keyword>
<comment type="caution">
    <text evidence="4">The sequence shown here is derived from an EMBL/GenBank/DDBJ whole genome shotgun (WGS) entry which is preliminary data.</text>
</comment>
<dbReference type="InterPro" id="IPR005804">
    <property type="entry name" value="FA_desaturase_dom"/>
</dbReference>
<dbReference type="OrthoDB" id="260519at2759"/>
<feature type="transmembrane region" description="Helical" evidence="1">
    <location>
        <begin position="186"/>
        <end position="206"/>
    </location>
</feature>
<feature type="domain" description="Cytochrome b5 heme-binding" evidence="3">
    <location>
        <begin position="47"/>
        <end position="124"/>
    </location>
</feature>
<dbReference type="PANTHER" id="PTHR16740:SF1">
    <property type="entry name" value="CYTOCHROME B5-RELATED PROTEIN-RELATED"/>
    <property type="match status" value="1"/>
</dbReference>
<comment type="caution">
    <text evidence="1">Lacks conserved residue(s) required for the propagation of feature annotation.</text>
</comment>
<dbReference type="InterPro" id="IPR018506">
    <property type="entry name" value="Cyt_B5_heme-BS"/>
</dbReference>
<evidence type="ECO:0000313" key="5">
    <source>
        <dbReference type="Proteomes" id="UP000708208"/>
    </source>
</evidence>
<dbReference type="GO" id="GO:0006629">
    <property type="term" value="P:lipid metabolic process"/>
    <property type="evidence" value="ECO:0007669"/>
    <property type="project" value="InterPro"/>
</dbReference>
<dbReference type="GO" id="GO:0046872">
    <property type="term" value="F:metal ion binding"/>
    <property type="evidence" value="ECO:0007669"/>
    <property type="project" value="UniProtKB-UniRule"/>
</dbReference>
<keyword evidence="1" id="KW-0812">Transmembrane</keyword>
<dbReference type="GO" id="GO:0020037">
    <property type="term" value="F:heme binding"/>
    <property type="evidence" value="ECO:0007669"/>
    <property type="project" value="UniProtKB-UniRule"/>
</dbReference>
<feature type="transmembrane region" description="Helical" evidence="1">
    <location>
        <begin position="311"/>
        <end position="329"/>
    </location>
</feature>
<proteinExistence type="inferred from homology"/>
<protein>
    <recommendedName>
        <fullName evidence="3">Cytochrome b5 heme-binding domain-containing protein</fullName>
    </recommendedName>
</protein>
<evidence type="ECO:0000256" key="2">
    <source>
        <dbReference type="SAM" id="MobiDB-lite"/>
    </source>
</evidence>
<dbReference type="AlphaFoldDB" id="A0A8J2LUW9"/>
<reference evidence="4" key="1">
    <citation type="submission" date="2021-06" db="EMBL/GenBank/DDBJ databases">
        <authorList>
            <person name="Hodson N. C."/>
            <person name="Mongue J. A."/>
            <person name="Jaron S. K."/>
        </authorList>
    </citation>
    <scope>NUCLEOTIDE SEQUENCE</scope>
</reference>
<dbReference type="Proteomes" id="UP000708208">
    <property type="component" value="Unassembled WGS sequence"/>
</dbReference>
<sequence>MGFPAYPRNWARREGDPRAKYVGPSGQSSFPRLLRSSEKRDRWYSTPESWLRGKIRDDNIDKNLWRVHDKLYNLKPFIPHHPGGFEWLKMTQGMDITELVENTHVVAVDKVEAILETYYVKDAPHPRNSPYTFEEHGFYKTLKKNIRPVMKQNGTGPTWGIRLMQDFLVTTVFLLCWLGVTCDSSMIILLAGIALGMSTTTAHNFLHIRDNWRKYYFDLSLSSHYEWRIEHVFSHHVFPNTALDVEILWLHPFLEFLSNRKKSQTQRFKPKIYFHLVYALGFHFVHIFRIVSVFKGEQKLRVENLLPWVELLYFLQYTNGGFMLGYWYWCLLHMVCSYWVTATGLNAAHHHPICFHDGDEPRPNPDYGLCVLDATCVKIEDYSRNLFQIMTTFGDHNLHHLFPAICISKIHHIKPIVEETVKEFNEQLIYLTQGQLHTGMLDQLARNRPHSFQYDLEQRQKTQEQAVWTSKKTL</sequence>
<dbReference type="InterPro" id="IPR053100">
    <property type="entry name" value="Cytochrome_b5-related"/>
</dbReference>
<dbReference type="PROSITE" id="PS50255">
    <property type="entry name" value="CYTOCHROME_B5_2"/>
    <property type="match status" value="1"/>
</dbReference>
<evidence type="ECO:0000313" key="4">
    <source>
        <dbReference type="EMBL" id="CAG7829100.1"/>
    </source>
</evidence>
<dbReference type="EMBL" id="CAJVCH010550124">
    <property type="protein sequence ID" value="CAG7829100.1"/>
    <property type="molecule type" value="Genomic_DNA"/>
</dbReference>
<feature type="transmembrane region" description="Helical" evidence="1">
    <location>
        <begin position="272"/>
        <end position="291"/>
    </location>
</feature>